<dbReference type="Proteomes" id="UP000224634">
    <property type="component" value="Unassembled WGS sequence"/>
</dbReference>
<evidence type="ECO:0000313" key="2">
    <source>
        <dbReference type="Proteomes" id="UP000224634"/>
    </source>
</evidence>
<proteinExistence type="predicted"/>
<dbReference type="Pfam" id="PF13875">
    <property type="entry name" value="DUF4202"/>
    <property type="match status" value="1"/>
</dbReference>
<gene>
    <name evidence="1" type="ORF">AJ80_08990</name>
</gene>
<protein>
    <recommendedName>
        <fullName evidence="3">Glutamyl-tRNA synthetase</fullName>
    </recommendedName>
</protein>
<dbReference type="InterPro" id="IPR025255">
    <property type="entry name" value="DUF4202"/>
</dbReference>
<dbReference type="STRING" id="1447883.A0A2B7WXZ8"/>
<name>A0A2B7WXZ8_POLH7</name>
<reference evidence="1 2" key="1">
    <citation type="submission" date="2017-10" db="EMBL/GenBank/DDBJ databases">
        <title>Comparative genomics in systemic dimorphic fungi from Ajellomycetaceae.</title>
        <authorList>
            <person name="Munoz J.F."/>
            <person name="Mcewen J.G."/>
            <person name="Clay O.K."/>
            <person name="Cuomo C.A."/>
        </authorList>
    </citation>
    <scope>NUCLEOTIDE SEQUENCE [LARGE SCALE GENOMIC DNA]</scope>
    <source>
        <strain evidence="1 2">UAMH7299</strain>
    </source>
</reference>
<evidence type="ECO:0008006" key="3">
    <source>
        <dbReference type="Google" id="ProtNLM"/>
    </source>
</evidence>
<dbReference type="EMBL" id="PDNA01000235">
    <property type="protein sequence ID" value="PGH01555.1"/>
    <property type="molecule type" value="Genomic_DNA"/>
</dbReference>
<dbReference type="OrthoDB" id="417697at2759"/>
<sequence length="196" mass="22135">MATKFEKATTLIDAAHADDPTRTTLADGTSIAYELHYANKMTKYLSQHCPTASEALKLAVRAQHLRRWEIPRASYPMNRVGYFAWRTALKHRQADLAQEMCLAAGYEVDEAARVAALVRKEDMKKDEECQVLEDVACLVFLDDQFEGFEKGLDDEVKMVGILRKTWAKMSERGHELALKIDMSERAKELIGKALAA</sequence>
<evidence type="ECO:0000313" key="1">
    <source>
        <dbReference type="EMBL" id="PGH01555.1"/>
    </source>
</evidence>
<comment type="caution">
    <text evidence="1">The sequence shown here is derived from an EMBL/GenBank/DDBJ whole genome shotgun (WGS) entry which is preliminary data.</text>
</comment>
<organism evidence="1 2">
    <name type="scientific">Polytolypa hystricis (strain UAMH7299)</name>
    <dbReference type="NCBI Taxonomy" id="1447883"/>
    <lineage>
        <taxon>Eukaryota</taxon>
        <taxon>Fungi</taxon>
        <taxon>Dikarya</taxon>
        <taxon>Ascomycota</taxon>
        <taxon>Pezizomycotina</taxon>
        <taxon>Eurotiomycetes</taxon>
        <taxon>Eurotiomycetidae</taxon>
        <taxon>Onygenales</taxon>
        <taxon>Onygenales incertae sedis</taxon>
        <taxon>Polytolypa</taxon>
    </lineage>
</organism>
<dbReference type="PANTHER" id="PTHR41729">
    <property type="entry name" value="GLUTAMYL-TRNA SYNTHETASE"/>
    <property type="match status" value="1"/>
</dbReference>
<accession>A0A2B7WXZ8</accession>
<dbReference type="AlphaFoldDB" id="A0A2B7WXZ8"/>
<keyword evidence="2" id="KW-1185">Reference proteome</keyword>
<dbReference type="PANTHER" id="PTHR41729:SF1">
    <property type="entry name" value="GLUTAMYL-TRNA SYNTHETASE"/>
    <property type="match status" value="1"/>
</dbReference>